<dbReference type="PROSITE" id="PS50110">
    <property type="entry name" value="RESPONSE_REGULATORY"/>
    <property type="match status" value="1"/>
</dbReference>
<dbReference type="KEGG" id="aalg:AREALGSMS7_04011"/>
<feature type="modified residue" description="4-aspartylphosphate" evidence="1">
    <location>
        <position position="57"/>
    </location>
</feature>
<dbReference type="Gene3D" id="3.40.50.2300">
    <property type="match status" value="1"/>
</dbReference>
<evidence type="ECO:0000313" key="4">
    <source>
        <dbReference type="Proteomes" id="UP000204551"/>
    </source>
</evidence>
<proteinExistence type="predicted"/>
<dbReference type="Pfam" id="PF00072">
    <property type="entry name" value="Response_reg"/>
    <property type="match status" value="1"/>
</dbReference>
<accession>A0A221V219</accession>
<dbReference type="GO" id="GO:0000160">
    <property type="term" value="P:phosphorelay signal transduction system"/>
    <property type="evidence" value="ECO:0007669"/>
    <property type="project" value="InterPro"/>
</dbReference>
<dbReference type="PANTHER" id="PTHR44520">
    <property type="entry name" value="RESPONSE REGULATOR RCP1-RELATED"/>
    <property type="match status" value="1"/>
</dbReference>
<name>A0A221V219_9FLAO</name>
<dbReference type="EMBL" id="CP022515">
    <property type="protein sequence ID" value="ASO07418.1"/>
    <property type="molecule type" value="Genomic_DNA"/>
</dbReference>
<evidence type="ECO:0000256" key="1">
    <source>
        <dbReference type="PROSITE-ProRule" id="PRU00169"/>
    </source>
</evidence>
<dbReference type="Proteomes" id="UP000204551">
    <property type="component" value="Chromosome"/>
</dbReference>
<dbReference type="InterPro" id="IPR011006">
    <property type="entry name" value="CheY-like_superfamily"/>
</dbReference>
<evidence type="ECO:0000259" key="2">
    <source>
        <dbReference type="PROSITE" id="PS50110"/>
    </source>
</evidence>
<reference evidence="3 4" key="1">
    <citation type="submission" date="2017-07" db="EMBL/GenBank/DDBJ databases">
        <title>Genome Sequence of Arenibacter algicola Strain SMS7 Isolated from a culture of the Diatom Skeletonema marinoi.</title>
        <authorList>
            <person name="Topel M."/>
            <person name="Pinder M.I.M."/>
            <person name="Johansson O.N."/>
            <person name="Kourtchenko O."/>
            <person name="Godhe A."/>
            <person name="Clarke A.K."/>
        </authorList>
    </citation>
    <scope>NUCLEOTIDE SEQUENCE [LARGE SCALE GENOMIC DNA]</scope>
    <source>
        <strain evidence="3 4">SMS7</strain>
    </source>
</reference>
<evidence type="ECO:0000313" key="3">
    <source>
        <dbReference type="EMBL" id="ASO07418.1"/>
    </source>
</evidence>
<dbReference type="RefSeq" id="WP_093979686.1">
    <property type="nucleotide sequence ID" value="NZ_CP022515.1"/>
</dbReference>
<gene>
    <name evidence="3" type="ORF">AREALGSMS7_04011</name>
</gene>
<dbReference type="InterPro" id="IPR052893">
    <property type="entry name" value="TCS_response_regulator"/>
</dbReference>
<dbReference type="InterPro" id="IPR001789">
    <property type="entry name" value="Sig_transdc_resp-reg_receiver"/>
</dbReference>
<sequence length="137" mass="15750">MNNINLLMIEDNEGDIFLMREVMQMMGITNIFIKQDGKAAMEFLLNTSEYPNLIFLDINLPKVNGFEVLEFIKSNKNLEDIPVVIFSTSSSMKDVMLAYKNDASCFLTKQDNFDDFQDTLSKCVKFWTEYSLALSEA</sequence>
<keyword evidence="1" id="KW-0597">Phosphoprotein</keyword>
<protein>
    <submittedName>
        <fullName evidence="3">Response regulator rcp1</fullName>
    </submittedName>
</protein>
<organism evidence="3 4">
    <name type="scientific">Arenibacter algicola</name>
    <dbReference type="NCBI Taxonomy" id="616991"/>
    <lineage>
        <taxon>Bacteria</taxon>
        <taxon>Pseudomonadati</taxon>
        <taxon>Bacteroidota</taxon>
        <taxon>Flavobacteriia</taxon>
        <taxon>Flavobacteriales</taxon>
        <taxon>Flavobacteriaceae</taxon>
        <taxon>Arenibacter</taxon>
    </lineage>
</organism>
<dbReference type="PANTHER" id="PTHR44520:SF2">
    <property type="entry name" value="RESPONSE REGULATOR RCP1"/>
    <property type="match status" value="1"/>
</dbReference>
<dbReference type="SUPFAM" id="SSF52172">
    <property type="entry name" value="CheY-like"/>
    <property type="match status" value="1"/>
</dbReference>
<dbReference type="SMART" id="SM00448">
    <property type="entry name" value="REC"/>
    <property type="match status" value="1"/>
</dbReference>
<dbReference type="CDD" id="cd17557">
    <property type="entry name" value="REC_Rcp-like"/>
    <property type="match status" value="1"/>
</dbReference>
<dbReference type="AlphaFoldDB" id="A0A221V219"/>
<feature type="domain" description="Response regulatory" evidence="2">
    <location>
        <begin position="5"/>
        <end position="124"/>
    </location>
</feature>